<name>A0A5M3N082_CONPW</name>
<dbReference type="Proteomes" id="UP000053558">
    <property type="component" value="Unassembled WGS sequence"/>
</dbReference>
<dbReference type="GeneID" id="19200652"/>
<reference evidence="2" key="1">
    <citation type="journal article" date="2012" name="Science">
        <title>The Paleozoic origin of enzymatic lignin decomposition reconstructed from 31 fungal genomes.</title>
        <authorList>
            <person name="Floudas D."/>
            <person name="Binder M."/>
            <person name="Riley R."/>
            <person name="Barry K."/>
            <person name="Blanchette R.A."/>
            <person name="Henrissat B."/>
            <person name="Martinez A.T."/>
            <person name="Otillar R."/>
            <person name="Spatafora J.W."/>
            <person name="Yadav J.S."/>
            <person name="Aerts A."/>
            <person name="Benoit I."/>
            <person name="Boyd A."/>
            <person name="Carlson A."/>
            <person name="Copeland A."/>
            <person name="Coutinho P.M."/>
            <person name="de Vries R.P."/>
            <person name="Ferreira P."/>
            <person name="Findley K."/>
            <person name="Foster B."/>
            <person name="Gaskell J."/>
            <person name="Glotzer D."/>
            <person name="Gorecki P."/>
            <person name="Heitman J."/>
            <person name="Hesse C."/>
            <person name="Hori C."/>
            <person name="Igarashi K."/>
            <person name="Jurgens J.A."/>
            <person name="Kallen N."/>
            <person name="Kersten P."/>
            <person name="Kohler A."/>
            <person name="Kuees U."/>
            <person name="Kumar T.K.A."/>
            <person name="Kuo A."/>
            <person name="LaButti K."/>
            <person name="Larrondo L.F."/>
            <person name="Lindquist E."/>
            <person name="Ling A."/>
            <person name="Lombard V."/>
            <person name="Lucas S."/>
            <person name="Lundell T."/>
            <person name="Martin R."/>
            <person name="McLaughlin D.J."/>
            <person name="Morgenstern I."/>
            <person name="Morin E."/>
            <person name="Murat C."/>
            <person name="Nagy L.G."/>
            <person name="Nolan M."/>
            <person name="Ohm R.A."/>
            <person name="Patyshakuliyeva A."/>
            <person name="Rokas A."/>
            <person name="Ruiz-Duenas F.J."/>
            <person name="Sabat G."/>
            <person name="Salamov A."/>
            <person name="Samejima M."/>
            <person name="Schmutz J."/>
            <person name="Slot J.C."/>
            <person name="St John F."/>
            <person name="Stenlid J."/>
            <person name="Sun H."/>
            <person name="Sun S."/>
            <person name="Syed K."/>
            <person name="Tsang A."/>
            <person name="Wiebenga A."/>
            <person name="Young D."/>
            <person name="Pisabarro A."/>
            <person name="Eastwood D.C."/>
            <person name="Martin F."/>
            <person name="Cullen D."/>
            <person name="Grigoriev I.V."/>
            <person name="Hibbett D.S."/>
        </authorList>
    </citation>
    <scope>NUCLEOTIDE SEQUENCE [LARGE SCALE GENOMIC DNA]</scope>
    <source>
        <strain evidence="2">RWD-64-598 SS2</strain>
    </source>
</reference>
<sequence>MYLKMSQPSRASLETSRISLEVGRGGRPVVERHRKTRIHAHALCPNKERVSDCEGYRASDLKEFPTTGVVPSDRLLVGRCQS</sequence>
<organism evidence="1 2">
    <name type="scientific">Coniophora puteana (strain RWD-64-598)</name>
    <name type="common">Brown rot fungus</name>
    <dbReference type="NCBI Taxonomy" id="741705"/>
    <lineage>
        <taxon>Eukaryota</taxon>
        <taxon>Fungi</taxon>
        <taxon>Dikarya</taxon>
        <taxon>Basidiomycota</taxon>
        <taxon>Agaricomycotina</taxon>
        <taxon>Agaricomycetes</taxon>
        <taxon>Agaricomycetidae</taxon>
        <taxon>Boletales</taxon>
        <taxon>Coniophorineae</taxon>
        <taxon>Coniophoraceae</taxon>
        <taxon>Coniophora</taxon>
    </lineage>
</organism>
<evidence type="ECO:0000313" key="1">
    <source>
        <dbReference type="EMBL" id="EIW84823.1"/>
    </source>
</evidence>
<dbReference type="EMBL" id="JH711574">
    <property type="protein sequence ID" value="EIW84823.1"/>
    <property type="molecule type" value="Genomic_DNA"/>
</dbReference>
<accession>A0A5M3N082</accession>
<dbReference type="AlphaFoldDB" id="A0A5M3N082"/>
<comment type="caution">
    <text evidence="1">The sequence shown here is derived from an EMBL/GenBank/DDBJ whole genome shotgun (WGS) entry which is preliminary data.</text>
</comment>
<gene>
    <name evidence="1" type="ORF">CONPUDRAFT_134697</name>
</gene>
<protein>
    <submittedName>
        <fullName evidence="1">Uncharacterized protein</fullName>
    </submittedName>
</protein>
<keyword evidence="2" id="KW-1185">Reference proteome</keyword>
<evidence type="ECO:0000313" key="2">
    <source>
        <dbReference type="Proteomes" id="UP000053558"/>
    </source>
</evidence>
<dbReference type="RefSeq" id="XP_007764506.1">
    <property type="nucleotide sequence ID" value="XM_007766316.1"/>
</dbReference>
<proteinExistence type="predicted"/>
<dbReference type="KEGG" id="cput:CONPUDRAFT_134697"/>